<dbReference type="Proteomes" id="UP000006447">
    <property type="component" value="Unassembled WGS sequence"/>
</dbReference>
<protein>
    <submittedName>
        <fullName evidence="2">GPW/gp25 family protein</fullName>
    </submittedName>
</protein>
<dbReference type="SUPFAM" id="SSF160719">
    <property type="entry name" value="gpW/gp25-like"/>
    <property type="match status" value="1"/>
</dbReference>
<evidence type="ECO:0000259" key="1">
    <source>
        <dbReference type="Pfam" id="PF04965"/>
    </source>
</evidence>
<organism evidence="2 3">
    <name type="scientific">Rhodococcus opacus RKJ300 = JCM 13270</name>
    <dbReference type="NCBI Taxonomy" id="1165867"/>
    <lineage>
        <taxon>Bacteria</taxon>
        <taxon>Bacillati</taxon>
        <taxon>Actinomycetota</taxon>
        <taxon>Actinomycetes</taxon>
        <taxon>Mycobacteriales</taxon>
        <taxon>Nocardiaceae</taxon>
        <taxon>Rhodococcus</taxon>
    </lineage>
</organism>
<dbReference type="Gene3D" id="3.10.450.40">
    <property type="match status" value="1"/>
</dbReference>
<evidence type="ECO:0000313" key="3">
    <source>
        <dbReference type="Proteomes" id="UP000006447"/>
    </source>
</evidence>
<comment type="caution">
    <text evidence="2">The sequence shown here is derived from an EMBL/GenBank/DDBJ whole genome shotgun (WGS) entry which is preliminary data.</text>
</comment>
<sequence>MSDVADTRSFLGGGLRFPMVIGPDGGFGMSYGERSVAESLWLVLSTALGERQMNPTFGCGAHDQVFAPVNDATYATVAHHVRESLTTWEPRIDVLDVRVTQEGDLANLLLVAIDYRLKDNNAMNNLVYPFYIGEGELR</sequence>
<reference evidence="2 3" key="1">
    <citation type="journal article" date="2012" name="J. Bacteriol.">
        <title>Draft genome sequence of the nitrophenol-degrading actinomycete Rhodococcus imtechensis RKJ300.</title>
        <authorList>
            <person name="Vikram S."/>
            <person name="Kumar S."/>
            <person name="Subramanian S."/>
            <person name="Raghava G.P."/>
        </authorList>
    </citation>
    <scope>NUCLEOTIDE SEQUENCE [LARGE SCALE GENOMIC DNA]</scope>
    <source>
        <strain evidence="2 3">RKJ300</strain>
    </source>
</reference>
<dbReference type="EMBL" id="AJJH01000162">
    <property type="protein sequence ID" value="EID74481.1"/>
    <property type="molecule type" value="Genomic_DNA"/>
</dbReference>
<accession>I0WDL5</accession>
<feature type="domain" description="IraD/Gp25-like" evidence="1">
    <location>
        <begin position="32"/>
        <end position="121"/>
    </location>
</feature>
<proteinExistence type="predicted"/>
<name>I0WDL5_RHOOP</name>
<dbReference type="PATRIC" id="fig|1165867.3.peg.6116"/>
<evidence type="ECO:0000313" key="2">
    <source>
        <dbReference type="EMBL" id="EID74481.1"/>
    </source>
</evidence>
<dbReference type="InterPro" id="IPR007048">
    <property type="entry name" value="IraD/Gp25-like"/>
</dbReference>
<dbReference type="Pfam" id="PF04965">
    <property type="entry name" value="GPW_gp25"/>
    <property type="match status" value="1"/>
</dbReference>
<gene>
    <name evidence="2" type="ORF">W59_29899</name>
</gene>
<dbReference type="AlphaFoldDB" id="I0WDL5"/>